<comment type="cofactor">
    <cofactor evidence="5">
        <name>pyridoxal 5'-phosphate</name>
        <dbReference type="ChEBI" id="CHEBI:597326"/>
    </cofactor>
    <text evidence="5">Binds 1 pyridoxal phosphate per subunit.</text>
</comment>
<dbReference type="PANTHER" id="PTHR11986:SF79">
    <property type="entry name" value="ACETYLORNITHINE AMINOTRANSFERASE, MITOCHONDRIAL"/>
    <property type="match status" value="1"/>
</dbReference>
<dbReference type="UniPathway" id="UPA00068">
    <property type="reaction ID" value="UER00109"/>
</dbReference>
<comment type="similarity">
    <text evidence="5">Belongs to the class-III pyridoxal-phosphate-dependent aminotransferase family. ArgD subfamily.</text>
</comment>
<name>A0A1Q2SP47_9GAMM</name>
<evidence type="ECO:0000256" key="3">
    <source>
        <dbReference type="ARBA" id="ARBA00022679"/>
    </source>
</evidence>
<dbReference type="InterPro" id="IPR050103">
    <property type="entry name" value="Class-III_PLP-dep_AT"/>
</dbReference>
<keyword evidence="2 5" id="KW-0028">Amino-acid biosynthesis</keyword>
<dbReference type="EC" id="2.6.1.11" evidence="5"/>
<dbReference type="PROSITE" id="PS00600">
    <property type="entry name" value="AA_TRANSFER_CLASS_3"/>
    <property type="match status" value="1"/>
</dbReference>
<dbReference type="GO" id="GO:0042802">
    <property type="term" value="F:identical protein binding"/>
    <property type="evidence" value="ECO:0007669"/>
    <property type="project" value="TreeGrafter"/>
</dbReference>
<evidence type="ECO:0000256" key="4">
    <source>
        <dbReference type="ARBA" id="ARBA00022898"/>
    </source>
</evidence>
<dbReference type="GO" id="GO:0030170">
    <property type="term" value="F:pyridoxal phosphate binding"/>
    <property type="evidence" value="ECO:0007669"/>
    <property type="project" value="InterPro"/>
</dbReference>
<dbReference type="InterPro" id="IPR005814">
    <property type="entry name" value="Aminotrans_3"/>
</dbReference>
<feature type="modified residue" description="N6-(pyridoxal phosphate)lysine" evidence="5">
    <location>
        <position position="240"/>
    </location>
</feature>
<keyword evidence="4 5" id="KW-0663">Pyridoxal phosphate</keyword>
<dbReference type="OrthoDB" id="9770449at2"/>
<dbReference type="Proteomes" id="UP000243679">
    <property type="component" value="Chromosome"/>
</dbReference>
<feature type="binding site" evidence="5">
    <location>
        <position position="269"/>
    </location>
    <ligand>
        <name>pyridoxal 5'-phosphate</name>
        <dbReference type="ChEBI" id="CHEBI:597326"/>
    </ligand>
</feature>
<dbReference type="Gene3D" id="3.40.640.10">
    <property type="entry name" value="Type I PLP-dependent aspartate aminotransferase-like (Major domain)"/>
    <property type="match status" value="1"/>
</dbReference>
<comment type="catalytic activity">
    <reaction evidence="5">
        <text>N(2)-acetyl-L-ornithine + 2-oxoglutarate = N-acetyl-L-glutamate 5-semialdehyde + L-glutamate</text>
        <dbReference type="Rhea" id="RHEA:18049"/>
        <dbReference type="ChEBI" id="CHEBI:16810"/>
        <dbReference type="ChEBI" id="CHEBI:29123"/>
        <dbReference type="ChEBI" id="CHEBI:29985"/>
        <dbReference type="ChEBI" id="CHEBI:57805"/>
        <dbReference type="EC" id="2.6.1.11"/>
    </reaction>
</comment>
<organism evidence="6 7">
    <name type="scientific">Candidatus Nitrosoglobus terrae</name>
    <dbReference type="NCBI Taxonomy" id="1630141"/>
    <lineage>
        <taxon>Bacteria</taxon>
        <taxon>Pseudomonadati</taxon>
        <taxon>Pseudomonadota</taxon>
        <taxon>Gammaproteobacteria</taxon>
        <taxon>Chromatiales</taxon>
        <taxon>Chromatiaceae</taxon>
        <taxon>Candidatus Nitrosoglobus</taxon>
    </lineage>
</organism>
<protein>
    <recommendedName>
        <fullName evidence="5">Acetylornithine aminotransferase</fullName>
        <shortName evidence="5">ACOAT</shortName>
        <ecNumber evidence="5">2.6.1.11</ecNumber>
    </recommendedName>
</protein>
<comment type="miscellaneous">
    <text evidence="5">May also have succinyldiaminopimelate aminotransferase activity, thus carrying out the corresponding step in lysine biosynthesis.</text>
</comment>
<feature type="binding site" evidence="5">
    <location>
        <position position="126"/>
    </location>
    <ligand>
        <name>N(2)-acetyl-L-ornithine</name>
        <dbReference type="ChEBI" id="CHEBI:57805"/>
    </ligand>
</feature>
<dbReference type="AlphaFoldDB" id="A0A1Q2SP47"/>
<keyword evidence="5" id="KW-0055">Arginine biosynthesis</keyword>
<dbReference type="InterPro" id="IPR049704">
    <property type="entry name" value="Aminotrans_3_PPA_site"/>
</dbReference>
<dbReference type="KEGG" id="ntt:TAO_1548"/>
<feature type="binding site" evidence="5">
    <location>
        <position position="268"/>
    </location>
    <ligand>
        <name>N(2)-acetyl-L-ornithine</name>
        <dbReference type="ChEBI" id="CHEBI:57805"/>
    </ligand>
</feature>
<accession>A0A1Q2SP47</accession>
<evidence type="ECO:0000313" key="7">
    <source>
        <dbReference type="Proteomes" id="UP000243679"/>
    </source>
</evidence>
<dbReference type="GO" id="GO:0006526">
    <property type="term" value="P:L-arginine biosynthetic process"/>
    <property type="evidence" value="ECO:0007669"/>
    <property type="project" value="UniProtKB-UniRule"/>
</dbReference>
<sequence length="392" mass="42284">MSAYARLPVAFSRGEGARLWDSAGNEYLDALAGVAVCGLGHAHPAIAQAINDQVGHLLHTSNLYRIPLQEALATKLNALAGMERAFFANSGAEANEAALKIARRYGHGRGISNPKIVVMTGSFHGRTLATLSATGNARVQAGFEPLVQNFIRIPYDDSSALEALPEQTRKEIVAVLLEPIQGEGGIIVPTNNYLDQIRAICNSQSWLMMLDEVQTGLCRTGRWFAFQHSQSQPDVITLAKSLGNGIPIGVCLARGEAARVIQPGSHGSTCGGNPLACRAALAVLETLEQQNLAQRASQLGQRMLESFQKSLRDLPEVQAIRGQGLMIGIVLDRPCTTLMKSALEERLLLNVTAGNVIRLLPPLIISDKEADTIVERINKLIRAFLKDSQNSK</sequence>
<dbReference type="CDD" id="cd00610">
    <property type="entry name" value="OAT_like"/>
    <property type="match status" value="1"/>
</dbReference>
<dbReference type="FunFam" id="3.40.640.10:FF:000004">
    <property type="entry name" value="Acetylornithine aminotransferase"/>
    <property type="match status" value="1"/>
</dbReference>
<comment type="subunit">
    <text evidence="5">Homodimer.</text>
</comment>
<feature type="binding site" evidence="5">
    <location>
        <begin position="211"/>
        <end position="214"/>
    </location>
    <ligand>
        <name>pyridoxal 5'-phosphate</name>
        <dbReference type="ChEBI" id="CHEBI:597326"/>
    </ligand>
</feature>
<dbReference type="SUPFAM" id="SSF53383">
    <property type="entry name" value="PLP-dependent transferases"/>
    <property type="match status" value="1"/>
</dbReference>
<gene>
    <name evidence="5" type="primary">argD</name>
    <name evidence="6" type="ORF">TAO_1548</name>
</gene>
<dbReference type="InterPro" id="IPR015422">
    <property type="entry name" value="PyrdxlP-dep_Trfase_small"/>
</dbReference>
<evidence type="ECO:0000256" key="2">
    <source>
        <dbReference type="ARBA" id="ARBA00022605"/>
    </source>
</evidence>
<comment type="pathway">
    <text evidence="5">Amino-acid biosynthesis; L-arginine biosynthesis; N(2)-acetyl-L-ornithine from L-glutamate: step 4/4.</text>
</comment>
<dbReference type="NCBIfam" id="TIGR00707">
    <property type="entry name" value="argD"/>
    <property type="match status" value="1"/>
</dbReference>
<feature type="binding site" evidence="5">
    <location>
        <position position="123"/>
    </location>
    <ligand>
        <name>pyridoxal 5'-phosphate</name>
        <dbReference type="ChEBI" id="CHEBI:597326"/>
    </ligand>
</feature>
<dbReference type="PANTHER" id="PTHR11986">
    <property type="entry name" value="AMINOTRANSFERASE CLASS III"/>
    <property type="match status" value="1"/>
</dbReference>
<dbReference type="PIRSF" id="PIRSF000521">
    <property type="entry name" value="Transaminase_4ab_Lys_Orn"/>
    <property type="match status" value="1"/>
</dbReference>
<dbReference type="GO" id="GO:0005737">
    <property type="term" value="C:cytoplasm"/>
    <property type="evidence" value="ECO:0007669"/>
    <property type="project" value="UniProtKB-SubCell"/>
</dbReference>
<proteinExistence type="inferred from homology"/>
<evidence type="ECO:0000256" key="1">
    <source>
        <dbReference type="ARBA" id="ARBA00022576"/>
    </source>
</evidence>
<comment type="subcellular location">
    <subcellularLocation>
        <location evidence="5">Cytoplasm</location>
    </subcellularLocation>
</comment>
<keyword evidence="5" id="KW-0963">Cytoplasm</keyword>
<evidence type="ECO:0000256" key="5">
    <source>
        <dbReference type="HAMAP-Rule" id="MF_01107"/>
    </source>
</evidence>
<dbReference type="NCBIfam" id="NF002325">
    <property type="entry name" value="PRK01278.1"/>
    <property type="match status" value="1"/>
</dbReference>
<dbReference type="Gene3D" id="3.90.1150.10">
    <property type="entry name" value="Aspartate Aminotransferase, domain 1"/>
    <property type="match status" value="1"/>
</dbReference>
<dbReference type="InterPro" id="IPR004636">
    <property type="entry name" value="AcOrn/SuccOrn_fam"/>
</dbReference>
<feature type="binding site" evidence="5">
    <location>
        <begin position="91"/>
        <end position="92"/>
    </location>
    <ligand>
        <name>pyridoxal 5'-phosphate</name>
        <dbReference type="ChEBI" id="CHEBI:597326"/>
    </ligand>
</feature>
<keyword evidence="3 5" id="KW-0808">Transferase</keyword>
<dbReference type="HAMAP" id="MF_01107">
    <property type="entry name" value="ArgD_aminotrans_3"/>
    <property type="match status" value="1"/>
</dbReference>
<keyword evidence="1 5" id="KW-0032">Aminotransferase</keyword>
<dbReference type="InterPro" id="IPR015424">
    <property type="entry name" value="PyrdxlP-dep_Trfase"/>
</dbReference>
<dbReference type="GO" id="GO:0003992">
    <property type="term" value="F:N2-acetyl-L-ornithine:2-oxoglutarate 5-aminotransferase activity"/>
    <property type="evidence" value="ECO:0007669"/>
    <property type="project" value="UniProtKB-UniRule"/>
</dbReference>
<evidence type="ECO:0000313" key="6">
    <source>
        <dbReference type="EMBL" id="BAW80918.1"/>
    </source>
</evidence>
<dbReference type="EMBL" id="AP014836">
    <property type="protein sequence ID" value="BAW80918.1"/>
    <property type="molecule type" value="Genomic_DNA"/>
</dbReference>
<keyword evidence="7" id="KW-1185">Reference proteome</keyword>
<reference evidence="6 7" key="1">
    <citation type="journal article" date="2017" name="ISME J.">
        <title>An acid-tolerant ammonia-oxidizing ?-proteobacterium from soil.</title>
        <authorList>
            <person name="Hayatsu M."/>
            <person name="Tago K."/>
            <person name="Uchiyama I."/>
            <person name="Toyoda A."/>
            <person name="Wang Y."/>
            <person name="Shimomura Y."/>
            <person name="Okubo T."/>
            <person name="Kurisu F."/>
            <person name="Hirono Y."/>
            <person name="Nonaka K."/>
            <person name="Akiyama H."/>
            <person name="Itoh T."/>
            <person name="Takami H."/>
        </authorList>
    </citation>
    <scope>NUCLEOTIDE SEQUENCE [LARGE SCALE GENOMIC DNA]</scope>
    <source>
        <strain evidence="6 7">TAO100</strain>
    </source>
</reference>
<dbReference type="InterPro" id="IPR015421">
    <property type="entry name" value="PyrdxlP-dep_Trfase_major"/>
</dbReference>
<dbReference type="Pfam" id="PF00202">
    <property type="entry name" value="Aminotran_3"/>
    <property type="match status" value="1"/>
</dbReference>